<evidence type="ECO:0000313" key="1">
    <source>
        <dbReference type="EMBL" id="MBE0360768.1"/>
    </source>
</evidence>
<keyword evidence="2" id="KW-1185">Reference proteome</keyword>
<dbReference type="EMBL" id="AQGU01000027">
    <property type="protein sequence ID" value="MBE0360768.1"/>
    <property type="molecule type" value="Genomic_DNA"/>
</dbReference>
<name>A0ABR9E2E6_9GAMM</name>
<comment type="caution">
    <text evidence="1">The sequence shown here is derived from an EMBL/GenBank/DDBJ whole genome shotgun (WGS) entry which is preliminary data.</text>
</comment>
<dbReference type="Proteomes" id="UP000648482">
    <property type="component" value="Unassembled WGS sequence"/>
</dbReference>
<accession>A0ABR9E2E6</accession>
<reference evidence="1 2" key="1">
    <citation type="submission" date="2015-06" db="EMBL/GenBank/DDBJ databases">
        <title>Genome sequence of Pseudoalteromonas aliena.</title>
        <authorList>
            <person name="Xie B.-B."/>
            <person name="Rong J.-C."/>
            <person name="Qin Q.-L."/>
            <person name="Zhang Y.-Z."/>
        </authorList>
    </citation>
    <scope>NUCLEOTIDE SEQUENCE [LARGE SCALE GENOMIC DNA]</scope>
    <source>
        <strain evidence="1 2">SW19</strain>
    </source>
</reference>
<protein>
    <recommendedName>
        <fullName evidence="3">Type II restriction endonuclease</fullName>
    </recommendedName>
</protein>
<evidence type="ECO:0008006" key="3">
    <source>
        <dbReference type="Google" id="ProtNLM"/>
    </source>
</evidence>
<organism evidence="1 2">
    <name type="scientific">Pseudoalteromonas aliena SW19</name>
    <dbReference type="NCBI Taxonomy" id="1314866"/>
    <lineage>
        <taxon>Bacteria</taxon>
        <taxon>Pseudomonadati</taxon>
        <taxon>Pseudomonadota</taxon>
        <taxon>Gammaproteobacteria</taxon>
        <taxon>Alteromonadales</taxon>
        <taxon>Pseudoalteromonadaceae</taxon>
        <taxon>Pseudoalteromonas</taxon>
    </lineage>
</organism>
<gene>
    <name evidence="1" type="ORF">PALI_a2816</name>
</gene>
<evidence type="ECO:0000313" key="2">
    <source>
        <dbReference type="Proteomes" id="UP000648482"/>
    </source>
</evidence>
<dbReference type="RefSeq" id="WP_007579956.1">
    <property type="nucleotide sequence ID" value="NZ_AQGU01000027.1"/>
</dbReference>
<sequence length="371" mass="42762">MAESGLITFFEVTECGLHKLEKINTLNGKTKNKYNHVSGGLTETINEVAKWVADVGKDSFKNTLPWDADSNPNRERVYCADFFQDEKSGDALFVFCKALENGDDSLNGFVEDAKFGDKAGSVVRVDKQVKGKKLIYAKPMYYWFIPRLGLIASIKFPHSVAATDLITDYFKRCIDNFIPNECKRVTQYQQDAPNGKEVTVKRVRYNDANDNEMTYLFRACKKELNIKNVSLKYLADNITHLVVRDTISYKKEIEEDGLFSFFNKIKKKQPKLKRDQEVEIIEPTRLDEHQLKGIMEVQVEEHVTSGWNNVGFRLNDEDSTKWFNSYVARKHIKLDCIKVCDTYFQAIDVFDCLDAQREKLLVDFEETAKLA</sequence>
<proteinExistence type="predicted"/>